<reference evidence="2 3" key="1">
    <citation type="submission" date="2024-03" db="EMBL/GenBank/DDBJ databases">
        <title>Complete genome sequence of the green alga Chloropicon roscoffensis RCC1871.</title>
        <authorList>
            <person name="Lemieux C."/>
            <person name="Pombert J.-F."/>
            <person name="Otis C."/>
            <person name="Turmel M."/>
        </authorList>
    </citation>
    <scope>NUCLEOTIDE SEQUENCE [LARGE SCALE GENOMIC DNA]</scope>
    <source>
        <strain evidence="2 3">RCC1871</strain>
    </source>
</reference>
<dbReference type="AlphaFoldDB" id="A0AAX4PD11"/>
<evidence type="ECO:0000313" key="3">
    <source>
        <dbReference type="Proteomes" id="UP001472866"/>
    </source>
</evidence>
<dbReference type="Proteomes" id="UP001472866">
    <property type="component" value="Chromosome 08"/>
</dbReference>
<dbReference type="Gene3D" id="3.40.50.300">
    <property type="entry name" value="P-loop containing nucleotide triphosphate hydrolases"/>
    <property type="match status" value="1"/>
</dbReference>
<feature type="region of interest" description="Disordered" evidence="1">
    <location>
        <begin position="43"/>
        <end position="63"/>
    </location>
</feature>
<dbReference type="GO" id="GO:0000724">
    <property type="term" value="P:double-strand break repair via homologous recombination"/>
    <property type="evidence" value="ECO:0007669"/>
    <property type="project" value="InterPro"/>
</dbReference>
<sequence>MESDEVEEAVRQRLLSYVTPHETCEDLFARLAKTRVDLRTSLPFLQGSPDHHPEHQEQRRGDGRLRVRAGQVMEICGTNDTCKTECLLQAAATCVLPKSCGGCASNAIFMEMRSGLDPLRLVQILDSRIRRCQSSSSSGSQLLEESLRRFELVRCYNNVDLVCALKALEQREREEEAAAPSSQERPRRRLVLVDDISAFYWIDKSFDGGPGSAPRRRPADRPYGLQGVYEAIASNLRRSAEALGAAVLATRNLQIPPGGDPTKLGAPLPKAWQDLVSQRVVLRRPNPSANALVASWDLPKKPGTSFRFAVRDDSLEALA</sequence>
<dbReference type="PANTHER" id="PTHR46644:SF2">
    <property type="entry name" value="DNA REPAIR PROTEIN XRCC2"/>
    <property type="match status" value="1"/>
</dbReference>
<dbReference type="GO" id="GO:0033063">
    <property type="term" value="C:Rad51B-Rad51C-Rad51D-XRCC2 complex"/>
    <property type="evidence" value="ECO:0007669"/>
    <property type="project" value="InterPro"/>
</dbReference>
<proteinExistence type="predicted"/>
<dbReference type="SUPFAM" id="SSF52540">
    <property type="entry name" value="P-loop containing nucleoside triphosphate hydrolases"/>
    <property type="match status" value="1"/>
</dbReference>
<dbReference type="InterPro" id="IPR027417">
    <property type="entry name" value="P-loop_NTPase"/>
</dbReference>
<accession>A0AAX4PD11</accession>
<feature type="compositionally biased region" description="Basic and acidic residues" evidence="1">
    <location>
        <begin position="49"/>
        <end position="63"/>
    </location>
</feature>
<name>A0AAX4PD11_9CHLO</name>
<dbReference type="InterPro" id="IPR030547">
    <property type="entry name" value="XRCC2"/>
</dbReference>
<protein>
    <submittedName>
        <fullName evidence="2">DNA repair protein XRCC2</fullName>
    </submittedName>
</protein>
<dbReference type="PANTHER" id="PTHR46644">
    <property type="entry name" value="DNA REPAIR PROTEIN XRCC2"/>
    <property type="match status" value="1"/>
</dbReference>
<evidence type="ECO:0000256" key="1">
    <source>
        <dbReference type="SAM" id="MobiDB-lite"/>
    </source>
</evidence>
<organism evidence="2 3">
    <name type="scientific">Chloropicon roscoffensis</name>
    <dbReference type="NCBI Taxonomy" id="1461544"/>
    <lineage>
        <taxon>Eukaryota</taxon>
        <taxon>Viridiplantae</taxon>
        <taxon>Chlorophyta</taxon>
        <taxon>Chloropicophyceae</taxon>
        <taxon>Chloropicales</taxon>
        <taxon>Chloropicaceae</taxon>
        <taxon>Chloropicon</taxon>
    </lineage>
</organism>
<dbReference type="EMBL" id="CP151508">
    <property type="protein sequence ID" value="WZN63691.1"/>
    <property type="molecule type" value="Genomic_DNA"/>
</dbReference>
<gene>
    <name evidence="2" type="ORF">HKI87_08g52420</name>
</gene>
<evidence type="ECO:0000313" key="2">
    <source>
        <dbReference type="EMBL" id="WZN63691.1"/>
    </source>
</evidence>
<dbReference type="GO" id="GO:0005657">
    <property type="term" value="C:replication fork"/>
    <property type="evidence" value="ECO:0007669"/>
    <property type="project" value="InterPro"/>
</dbReference>
<keyword evidence="3" id="KW-1185">Reference proteome</keyword>